<evidence type="ECO:0000313" key="3">
    <source>
        <dbReference type="EMBL" id="QDV56194.1"/>
    </source>
</evidence>
<reference evidence="3 4" key="1">
    <citation type="submission" date="2019-02" db="EMBL/GenBank/DDBJ databases">
        <title>Deep-cultivation of Planctomycetes and their phenomic and genomic characterization uncovers novel biology.</title>
        <authorList>
            <person name="Wiegand S."/>
            <person name="Jogler M."/>
            <person name="Boedeker C."/>
            <person name="Pinto D."/>
            <person name="Vollmers J."/>
            <person name="Rivas-Marin E."/>
            <person name="Kohn T."/>
            <person name="Peeters S.H."/>
            <person name="Heuer A."/>
            <person name="Rast P."/>
            <person name="Oberbeckmann S."/>
            <person name="Bunk B."/>
            <person name="Jeske O."/>
            <person name="Meyerdierks A."/>
            <person name="Storesund J.E."/>
            <person name="Kallscheuer N."/>
            <person name="Luecker S."/>
            <person name="Lage O.M."/>
            <person name="Pohl T."/>
            <person name="Merkel B.J."/>
            <person name="Hornburger P."/>
            <person name="Mueller R.-W."/>
            <person name="Bruemmer F."/>
            <person name="Labrenz M."/>
            <person name="Spormann A.M."/>
            <person name="Op den Camp H."/>
            <person name="Overmann J."/>
            <person name="Amann R."/>
            <person name="Jetten M.S.M."/>
            <person name="Mascher T."/>
            <person name="Medema M.H."/>
            <person name="Devos D.P."/>
            <person name="Kaster A.-K."/>
            <person name="Ovreas L."/>
            <person name="Rohde M."/>
            <person name="Galperin M.Y."/>
            <person name="Jogler C."/>
        </authorList>
    </citation>
    <scope>NUCLEOTIDE SEQUENCE [LARGE SCALE GENOMIC DNA]</scope>
    <source>
        <strain evidence="3 4">Mal33</strain>
    </source>
</reference>
<dbReference type="Gene3D" id="3.40.50.720">
    <property type="entry name" value="NAD(P)-binding Rossmann-like Domain"/>
    <property type="match status" value="1"/>
</dbReference>
<proteinExistence type="inferred from homology"/>
<name>A0A518ISX3_9BACT</name>
<dbReference type="EMBL" id="CP036318">
    <property type="protein sequence ID" value="QDV56194.1"/>
    <property type="molecule type" value="Genomic_DNA"/>
</dbReference>
<organism evidence="3 4">
    <name type="scientific">Rosistilla oblonga</name>
    <dbReference type="NCBI Taxonomy" id="2527990"/>
    <lineage>
        <taxon>Bacteria</taxon>
        <taxon>Pseudomonadati</taxon>
        <taxon>Planctomycetota</taxon>
        <taxon>Planctomycetia</taxon>
        <taxon>Pirellulales</taxon>
        <taxon>Pirellulaceae</taxon>
        <taxon>Rosistilla</taxon>
    </lineage>
</organism>
<dbReference type="Pfam" id="PF13561">
    <property type="entry name" value="adh_short_C2"/>
    <property type="match status" value="1"/>
</dbReference>
<dbReference type="PANTHER" id="PTHR43669:SF14">
    <property type="entry name" value="OXIDOREDUCTASE"/>
    <property type="match status" value="1"/>
</dbReference>
<accession>A0A518ISX3</accession>
<evidence type="ECO:0000256" key="1">
    <source>
        <dbReference type="ARBA" id="ARBA00006484"/>
    </source>
</evidence>
<keyword evidence="4" id="KW-1185">Reference proteome</keyword>
<dbReference type="AlphaFoldDB" id="A0A518ISX3"/>
<keyword evidence="2 3" id="KW-0560">Oxidoreductase</keyword>
<protein>
    <submittedName>
        <fullName evidence="3">Gluconate 5-dehydrogenase</fullName>
        <ecNumber evidence="3">1.1.1.69</ecNumber>
    </submittedName>
</protein>
<dbReference type="InterPro" id="IPR002347">
    <property type="entry name" value="SDR_fam"/>
</dbReference>
<dbReference type="InterPro" id="IPR036291">
    <property type="entry name" value="NAD(P)-bd_dom_sf"/>
</dbReference>
<dbReference type="Proteomes" id="UP000316770">
    <property type="component" value="Chromosome"/>
</dbReference>
<dbReference type="PRINTS" id="PR00081">
    <property type="entry name" value="GDHRDH"/>
</dbReference>
<dbReference type="GO" id="GO:0008874">
    <property type="term" value="F:gluconate 5-dehydrogenase activity"/>
    <property type="evidence" value="ECO:0007669"/>
    <property type="project" value="UniProtKB-EC"/>
</dbReference>
<dbReference type="CDD" id="cd05233">
    <property type="entry name" value="SDR_c"/>
    <property type="match status" value="1"/>
</dbReference>
<evidence type="ECO:0000313" key="4">
    <source>
        <dbReference type="Proteomes" id="UP000316770"/>
    </source>
</evidence>
<dbReference type="PANTHER" id="PTHR43669">
    <property type="entry name" value="5-KETO-D-GLUCONATE 5-REDUCTASE"/>
    <property type="match status" value="1"/>
</dbReference>
<gene>
    <name evidence="3" type="primary">gno_2</name>
    <name evidence="3" type="ORF">Mal33_21750</name>
</gene>
<evidence type="ECO:0000256" key="2">
    <source>
        <dbReference type="ARBA" id="ARBA00023002"/>
    </source>
</evidence>
<dbReference type="SUPFAM" id="SSF51735">
    <property type="entry name" value="NAD(P)-binding Rossmann-fold domains"/>
    <property type="match status" value="1"/>
</dbReference>
<dbReference type="RefSeq" id="WP_145284337.1">
    <property type="nucleotide sequence ID" value="NZ_CP036318.1"/>
</dbReference>
<dbReference type="FunFam" id="3.40.50.720:FF:000084">
    <property type="entry name" value="Short-chain dehydrogenase reductase"/>
    <property type="match status" value="1"/>
</dbReference>
<comment type="similarity">
    <text evidence="1">Belongs to the short-chain dehydrogenases/reductases (SDR) family.</text>
</comment>
<dbReference type="EC" id="1.1.1.69" evidence="3"/>
<sequence length="269" mass="28254">MPFDLTGSTTLITGGTQGVGAAIAIAISGAGGNVVLHGLHDDDAAQQTLAACRDQGVTADLVLGDLAGPNEACIESLFTAATTAHPQINMLVNNAGTYIDLPFLEMDFQRYQKTMQLNVAAGFFLTQAFARRWVEQKTRGRVLFTGSINGQLAEPDHVAYDSSKGAVLAMVKSMCVALAPHGIRVNGMAPGLVKTPLTGVLETDSDLDAWMRLHTPNGQVPSASACGGAAVFLLSDEAEHVHGQMLLVDGGMSVWQQPDLPSQLRGKLS</sequence>
<dbReference type="PRINTS" id="PR00080">
    <property type="entry name" value="SDRFAMILY"/>
</dbReference>